<dbReference type="EMBL" id="JAHUZD010000019">
    <property type="protein sequence ID" value="KAI3406928.2"/>
    <property type="molecule type" value="Genomic_DNA"/>
</dbReference>
<evidence type="ECO:0008006" key="6">
    <source>
        <dbReference type="Google" id="ProtNLM"/>
    </source>
</evidence>
<feature type="domain" description="HTH myb-type" evidence="3">
    <location>
        <begin position="241"/>
        <end position="295"/>
    </location>
</feature>
<organism evidence="4 5">
    <name type="scientific">Candida oxycetoniae</name>
    <dbReference type="NCBI Taxonomy" id="497107"/>
    <lineage>
        <taxon>Eukaryota</taxon>
        <taxon>Fungi</taxon>
        <taxon>Dikarya</taxon>
        <taxon>Ascomycota</taxon>
        <taxon>Saccharomycotina</taxon>
        <taxon>Pichiomycetes</taxon>
        <taxon>Debaryomycetaceae</taxon>
        <taxon>Candida/Lodderomyces clade</taxon>
        <taxon>Candida</taxon>
    </lineage>
</organism>
<gene>
    <name evidence="4" type="ORF">KGF56_000220</name>
</gene>
<dbReference type="InterPro" id="IPR017930">
    <property type="entry name" value="Myb_dom"/>
</dbReference>
<dbReference type="GeneID" id="73377837"/>
<dbReference type="SUPFAM" id="SSF46689">
    <property type="entry name" value="Homeodomain-like"/>
    <property type="match status" value="1"/>
</dbReference>
<dbReference type="PROSITE" id="PS50090">
    <property type="entry name" value="MYB_LIKE"/>
    <property type="match status" value="1"/>
</dbReference>
<evidence type="ECO:0000313" key="4">
    <source>
        <dbReference type="EMBL" id="KAI3406928.2"/>
    </source>
</evidence>
<dbReference type="InterPro" id="IPR009057">
    <property type="entry name" value="Homeodomain-like_sf"/>
</dbReference>
<proteinExistence type="predicted"/>
<reference evidence="4" key="1">
    <citation type="journal article" date="2022" name="DNA Res.">
        <title>Genome analysis of five recently described species of the CUG-Ser clade uncovers Candida theae as a new hybrid lineage with pathogenic potential in the Candida parapsilosis species complex.</title>
        <authorList>
            <person name="Mixao V."/>
            <person name="Del Olmo V."/>
            <person name="Hegedusova E."/>
            <person name="Saus E."/>
            <person name="Pryszcz L."/>
            <person name="Cillingova A."/>
            <person name="Nosek J."/>
            <person name="Gabaldon T."/>
        </authorList>
    </citation>
    <scope>NUCLEOTIDE SEQUENCE</scope>
    <source>
        <strain evidence="4">CBS 10844</strain>
    </source>
</reference>
<dbReference type="InterPro" id="IPR001005">
    <property type="entry name" value="SANT/Myb"/>
</dbReference>
<evidence type="ECO:0000256" key="1">
    <source>
        <dbReference type="SAM" id="MobiDB-lite"/>
    </source>
</evidence>
<dbReference type="PROSITE" id="PS51294">
    <property type="entry name" value="HTH_MYB"/>
    <property type="match status" value="1"/>
</dbReference>
<dbReference type="AlphaFoldDB" id="A0AAI9T129"/>
<dbReference type="Proteomes" id="UP001202479">
    <property type="component" value="Unassembled WGS sequence"/>
</dbReference>
<sequence length="368" mass="41893">MTKQNIIGIKEHSDFASSSIQTPNSFQSNQCVQSQNSQYQAFPFLKSEQKQNEAVSTVILASNPDFTINTSNSYESNRYVGDDSYHHCTHPQHDTNTFAQHQLTSSPLLPLKLQQKQQQQLPVSISEGSLNYRHLKPMQFYSILPPPQAHPLTHIPQTPLQSAQYQDNLQPQYNYYVQTHPNAQFTFQQIQPPPQQQQPWQPQPQPYIPQSQQTITSANFPQAYYHSSNNYAKPISAPSRRKSKQSTTWSAKEDRLLRELKEVQNLGWRNISTFFQDRTPNACQFRWRRIYNAVKGSSSSSSPPTLSSSIQPASTISTPKYTSPSLQSRNSMDSTSSHQYSPRSGDGENGIVADEEKKSQHNIDFLLN</sequence>
<feature type="compositionally biased region" description="Pro residues" evidence="1">
    <location>
        <begin position="191"/>
        <end position="207"/>
    </location>
</feature>
<feature type="region of interest" description="Disordered" evidence="1">
    <location>
        <begin position="191"/>
        <end position="210"/>
    </location>
</feature>
<dbReference type="Gene3D" id="1.10.10.60">
    <property type="entry name" value="Homeodomain-like"/>
    <property type="match status" value="1"/>
</dbReference>
<dbReference type="CDD" id="cd00167">
    <property type="entry name" value="SANT"/>
    <property type="match status" value="1"/>
</dbReference>
<dbReference type="SMART" id="SM00717">
    <property type="entry name" value="SANT"/>
    <property type="match status" value="1"/>
</dbReference>
<comment type="caution">
    <text evidence="4">The sequence shown here is derived from an EMBL/GenBank/DDBJ whole genome shotgun (WGS) entry which is preliminary data.</text>
</comment>
<evidence type="ECO:0000259" key="3">
    <source>
        <dbReference type="PROSITE" id="PS51294"/>
    </source>
</evidence>
<feature type="region of interest" description="Disordered" evidence="1">
    <location>
        <begin position="229"/>
        <end position="251"/>
    </location>
</feature>
<feature type="compositionally biased region" description="Low complexity" evidence="1">
    <location>
        <begin position="297"/>
        <end position="309"/>
    </location>
</feature>
<evidence type="ECO:0000313" key="5">
    <source>
        <dbReference type="Proteomes" id="UP001202479"/>
    </source>
</evidence>
<feature type="domain" description="Myb-like" evidence="2">
    <location>
        <begin position="241"/>
        <end position="291"/>
    </location>
</feature>
<dbReference type="RefSeq" id="XP_049182673.1">
    <property type="nucleotide sequence ID" value="XM_049323386.1"/>
</dbReference>
<feature type="region of interest" description="Disordered" evidence="1">
    <location>
        <begin position="295"/>
        <end position="368"/>
    </location>
</feature>
<dbReference type="Pfam" id="PF13921">
    <property type="entry name" value="Myb_DNA-bind_6"/>
    <property type="match status" value="1"/>
</dbReference>
<accession>A0AAI9T129</accession>
<name>A0AAI9T129_9ASCO</name>
<keyword evidence="5" id="KW-1185">Reference proteome</keyword>
<evidence type="ECO:0000259" key="2">
    <source>
        <dbReference type="PROSITE" id="PS50090"/>
    </source>
</evidence>
<feature type="compositionally biased region" description="Polar residues" evidence="1">
    <location>
        <begin position="310"/>
        <end position="342"/>
    </location>
</feature>
<protein>
    <recommendedName>
        <fullName evidence="6">Myb-like domain-containing protein</fullName>
    </recommendedName>
</protein>